<dbReference type="Proteomes" id="UP001303236">
    <property type="component" value="Chromosome"/>
</dbReference>
<evidence type="ECO:0000313" key="1">
    <source>
        <dbReference type="EMBL" id="WNF31123.1"/>
    </source>
</evidence>
<accession>A0ABY9W553</accession>
<proteinExistence type="predicted"/>
<protein>
    <submittedName>
        <fullName evidence="1">Uncharacterized protein</fullName>
    </submittedName>
</protein>
<organism evidence="1 2">
    <name type="scientific">Streptomyces durocortorensis</name>
    <dbReference type="NCBI Taxonomy" id="2811104"/>
    <lineage>
        <taxon>Bacteria</taxon>
        <taxon>Bacillati</taxon>
        <taxon>Actinomycetota</taxon>
        <taxon>Actinomycetes</taxon>
        <taxon>Kitasatosporales</taxon>
        <taxon>Streptomycetaceae</taxon>
        <taxon>Streptomyces</taxon>
    </lineage>
</organism>
<evidence type="ECO:0000313" key="2">
    <source>
        <dbReference type="Proteomes" id="UP001303236"/>
    </source>
</evidence>
<gene>
    <name evidence="1" type="ORF">RI138_32260</name>
</gene>
<dbReference type="EMBL" id="CP134500">
    <property type="protein sequence ID" value="WNF31123.1"/>
    <property type="molecule type" value="Genomic_DNA"/>
</dbReference>
<sequence>MATLEATVAQDTKDRDEAARIRDRAAHRLRHLCLTGLTDDADLTLQLTAHDGARATLEAARTTAARWPNLPHEPRNLSDALNRLSEAIHEARQHLGPV</sequence>
<name>A0ABY9W553_9ACTN</name>
<keyword evidence="2" id="KW-1185">Reference proteome</keyword>
<reference evidence="1 2" key="1">
    <citation type="submission" date="2023-09" db="EMBL/GenBank/DDBJ databases">
        <title>Genome completion map analysis of the actinomycetes C11-1.</title>
        <authorList>
            <person name="Qin P."/>
            <person name="Guan P."/>
        </authorList>
    </citation>
    <scope>NUCLEOTIDE SEQUENCE [LARGE SCALE GENOMIC DNA]</scope>
    <source>
        <strain evidence="1 2">C11-1</strain>
    </source>
</reference>